<dbReference type="InterPro" id="IPR018211">
    <property type="entry name" value="ADH_Fe_CS"/>
</dbReference>
<dbReference type="Gene3D" id="1.20.1090.10">
    <property type="entry name" value="Dehydroquinate synthase-like - alpha domain"/>
    <property type="match status" value="1"/>
</dbReference>
<accession>A0A7X2N3C2</accession>
<dbReference type="GO" id="GO:1990362">
    <property type="term" value="F:butanol dehydrogenase (NAD+) activity"/>
    <property type="evidence" value="ECO:0007669"/>
    <property type="project" value="InterPro"/>
</dbReference>
<dbReference type="GO" id="GO:0008106">
    <property type="term" value="F:alcohol dehydrogenase (NADP+) activity"/>
    <property type="evidence" value="ECO:0007669"/>
    <property type="project" value="TreeGrafter"/>
</dbReference>
<dbReference type="RefSeq" id="WP_154460262.1">
    <property type="nucleotide sequence ID" value="NZ_JBJEEW010000095.1"/>
</dbReference>
<dbReference type="CDD" id="cd08187">
    <property type="entry name" value="BDH"/>
    <property type="match status" value="1"/>
</dbReference>
<protein>
    <submittedName>
        <fullName evidence="4">Iron-containing alcohol dehydrogenase</fullName>
    </submittedName>
</protein>
<evidence type="ECO:0000259" key="2">
    <source>
        <dbReference type="Pfam" id="PF00465"/>
    </source>
</evidence>
<dbReference type="FunFam" id="3.40.50.1970:FF:000003">
    <property type="entry name" value="Alcohol dehydrogenase, iron-containing"/>
    <property type="match status" value="1"/>
</dbReference>
<gene>
    <name evidence="4" type="ORF">FYJ50_06385</name>
</gene>
<dbReference type="InterPro" id="IPR044731">
    <property type="entry name" value="BDH-like"/>
</dbReference>
<dbReference type="GO" id="GO:1990002">
    <property type="term" value="F:methylglyoxal reductase (NADPH) (acetol producing) activity"/>
    <property type="evidence" value="ECO:0007669"/>
    <property type="project" value="TreeGrafter"/>
</dbReference>
<evidence type="ECO:0000256" key="1">
    <source>
        <dbReference type="ARBA" id="ARBA00023002"/>
    </source>
</evidence>
<evidence type="ECO:0000259" key="3">
    <source>
        <dbReference type="Pfam" id="PF25137"/>
    </source>
</evidence>
<dbReference type="GO" id="GO:0046872">
    <property type="term" value="F:metal ion binding"/>
    <property type="evidence" value="ECO:0007669"/>
    <property type="project" value="InterPro"/>
</dbReference>
<comment type="caution">
    <text evidence="4">The sequence shown here is derived from an EMBL/GenBank/DDBJ whole genome shotgun (WGS) entry which is preliminary data.</text>
</comment>
<dbReference type="InterPro" id="IPR056798">
    <property type="entry name" value="ADH_Fe_C"/>
</dbReference>
<feature type="domain" description="Fe-containing alcohol dehydrogenase-like C-terminal" evidence="3">
    <location>
        <begin position="190"/>
        <end position="386"/>
    </location>
</feature>
<dbReference type="InterPro" id="IPR001670">
    <property type="entry name" value="ADH_Fe/GldA"/>
</dbReference>
<dbReference type="PROSITE" id="PS00060">
    <property type="entry name" value="ADH_IRON_2"/>
    <property type="match status" value="1"/>
</dbReference>
<feature type="domain" description="Alcohol dehydrogenase iron-type/glycerol dehydrogenase GldA" evidence="2">
    <location>
        <begin position="9"/>
        <end position="176"/>
    </location>
</feature>
<dbReference type="Gene3D" id="3.40.50.1970">
    <property type="match status" value="1"/>
</dbReference>
<organism evidence="4 5">
    <name type="scientific">Floccifex porci</name>
    <dbReference type="NCBI Taxonomy" id="2606629"/>
    <lineage>
        <taxon>Bacteria</taxon>
        <taxon>Bacillati</taxon>
        <taxon>Bacillota</taxon>
        <taxon>Erysipelotrichia</taxon>
        <taxon>Erysipelotrichales</taxon>
        <taxon>Erysipelotrichaceae</taxon>
        <taxon>Floccifex</taxon>
    </lineage>
</organism>
<keyword evidence="1" id="KW-0560">Oxidoreductase</keyword>
<dbReference type="Proteomes" id="UP000470082">
    <property type="component" value="Unassembled WGS sequence"/>
</dbReference>
<dbReference type="AlphaFoldDB" id="A0A7X2N3C2"/>
<dbReference type="SUPFAM" id="SSF56796">
    <property type="entry name" value="Dehydroquinate synthase-like"/>
    <property type="match status" value="1"/>
</dbReference>
<name>A0A7X2N3C2_9FIRM</name>
<keyword evidence="5" id="KW-1185">Reference proteome</keyword>
<dbReference type="Pfam" id="PF25137">
    <property type="entry name" value="ADH_Fe_C"/>
    <property type="match status" value="1"/>
</dbReference>
<dbReference type="Pfam" id="PF00465">
    <property type="entry name" value="Fe-ADH"/>
    <property type="match status" value="1"/>
</dbReference>
<sequence length="386" mass="42784">MNNFTYSIPTKIHFGKGQIKHLNELKENGNKVLLVYGSGSIKRAGIYDQALEILKDNQIKVFELSGVEPNPRIETVRKGVQICKDNQIDMVLAIGGGSTIDCSKVIAAASLYEQDAWDLVIHPEKIKGALPVYVVLTLSATGSEMDPFAVISDLTLNEKLGTRAPCLNPTMSILDPTYTFSVPAKQTSAGVADMMSHTLENYFNNVSGSEMQAGFSESILRCCIKYGPIALKEPDNYDARASLMWCSSFAINGTIKCGCEVKWCIHPMEHELSAFYDITHGQGLAILTPVWMEYVLNEKTASRFAQMARNVFMIQELDDLKAAQKGIQALKQFFFDTMKLPKTLREVGICEKDNFEIMAKKAASKCAGSFVPLTQKDIVEIFNRAF</sequence>
<dbReference type="PANTHER" id="PTHR43633:SF1">
    <property type="entry name" value="ALCOHOL DEHYDROGENASE YQHD"/>
    <property type="match status" value="1"/>
</dbReference>
<dbReference type="PANTHER" id="PTHR43633">
    <property type="entry name" value="ALCOHOL DEHYDROGENASE YQHD"/>
    <property type="match status" value="1"/>
</dbReference>
<reference evidence="4 5" key="1">
    <citation type="submission" date="2019-08" db="EMBL/GenBank/DDBJ databases">
        <title>In-depth cultivation of the pig gut microbiome towards novel bacterial diversity and tailored functional studies.</title>
        <authorList>
            <person name="Wylensek D."/>
            <person name="Hitch T.C.A."/>
            <person name="Clavel T."/>
        </authorList>
    </citation>
    <scope>NUCLEOTIDE SEQUENCE [LARGE SCALE GENOMIC DNA]</scope>
    <source>
        <strain evidence="4 5">LKV-178-WT-2G</strain>
    </source>
</reference>
<evidence type="ECO:0000313" key="5">
    <source>
        <dbReference type="Proteomes" id="UP000470082"/>
    </source>
</evidence>
<dbReference type="GO" id="GO:0005829">
    <property type="term" value="C:cytosol"/>
    <property type="evidence" value="ECO:0007669"/>
    <property type="project" value="TreeGrafter"/>
</dbReference>
<dbReference type="EMBL" id="VUMM01000011">
    <property type="protein sequence ID" value="MSS01724.1"/>
    <property type="molecule type" value="Genomic_DNA"/>
</dbReference>
<evidence type="ECO:0000313" key="4">
    <source>
        <dbReference type="EMBL" id="MSS01724.1"/>
    </source>
</evidence>
<proteinExistence type="predicted"/>